<proteinExistence type="predicted"/>
<protein>
    <submittedName>
        <fullName evidence="1">Uncharacterized protein</fullName>
    </submittedName>
</protein>
<name>A0A392SV23_9FABA</name>
<keyword evidence="2" id="KW-1185">Reference proteome</keyword>
<feature type="non-terminal residue" evidence="1">
    <location>
        <position position="29"/>
    </location>
</feature>
<comment type="caution">
    <text evidence="1">The sequence shown here is derived from an EMBL/GenBank/DDBJ whole genome shotgun (WGS) entry which is preliminary data.</text>
</comment>
<organism evidence="1 2">
    <name type="scientific">Trifolium medium</name>
    <dbReference type="NCBI Taxonomy" id="97028"/>
    <lineage>
        <taxon>Eukaryota</taxon>
        <taxon>Viridiplantae</taxon>
        <taxon>Streptophyta</taxon>
        <taxon>Embryophyta</taxon>
        <taxon>Tracheophyta</taxon>
        <taxon>Spermatophyta</taxon>
        <taxon>Magnoliopsida</taxon>
        <taxon>eudicotyledons</taxon>
        <taxon>Gunneridae</taxon>
        <taxon>Pentapetalae</taxon>
        <taxon>rosids</taxon>
        <taxon>fabids</taxon>
        <taxon>Fabales</taxon>
        <taxon>Fabaceae</taxon>
        <taxon>Papilionoideae</taxon>
        <taxon>50 kb inversion clade</taxon>
        <taxon>NPAAA clade</taxon>
        <taxon>Hologalegina</taxon>
        <taxon>IRL clade</taxon>
        <taxon>Trifolieae</taxon>
        <taxon>Trifolium</taxon>
    </lineage>
</organism>
<sequence length="29" mass="3313">MVHNEKGKVDVKFDDVADIMPGKENVRIK</sequence>
<dbReference type="AlphaFoldDB" id="A0A392SV23"/>
<evidence type="ECO:0000313" key="2">
    <source>
        <dbReference type="Proteomes" id="UP000265520"/>
    </source>
</evidence>
<dbReference type="EMBL" id="LXQA010445128">
    <property type="protein sequence ID" value="MCI52292.1"/>
    <property type="molecule type" value="Genomic_DNA"/>
</dbReference>
<reference evidence="1 2" key="1">
    <citation type="journal article" date="2018" name="Front. Plant Sci.">
        <title>Red Clover (Trifolium pratense) and Zigzag Clover (T. medium) - A Picture of Genomic Similarities and Differences.</title>
        <authorList>
            <person name="Dluhosova J."/>
            <person name="Istvanek J."/>
            <person name="Nedelnik J."/>
            <person name="Repkova J."/>
        </authorList>
    </citation>
    <scope>NUCLEOTIDE SEQUENCE [LARGE SCALE GENOMIC DNA]</scope>
    <source>
        <strain evidence="2">cv. 10/8</strain>
        <tissue evidence="1">Leaf</tissue>
    </source>
</reference>
<accession>A0A392SV23</accession>
<evidence type="ECO:0000313" key="1">
    <source>
        <dbReference type="EMBL" id="MCI52292.1"/>
    </source>
</evidence>
<dbReference type="Proteomes" id="UP000265520">
    <property type="component" value="Unassembled WGS sequence"/>
</dbReference>